<keyword evidence="15" id="KW-1185">Reference proteome</keyword>
<evidence type="ECO:0000256" key="5">
    <source>
        <dbReference type="ARBA" id="ARBA00022602"/>
    </source>
</evidence>
<dbReference type="GO" id="GO:0004662">
    <property type="term" value="F:CAAX-protein geranylgeranyltransferase activity"/>
    <property type="evidence" value="ECO:0007669"/>
    <property type="project" value="UniProtKB-EC"/>
</dbReference>
<dbReference type="GO" id="GO:0005965">
    <property type="term" value="C:protein farnesyltransferase complex"/>
    <property type="evidence" value="ECO:0007669"/>
    <property type="project" value="TreeGrafter"/>
</dbReference>
<sequence length="271" mass="32117">MYVKDFGIDTIEAELRDVTDVLKCRDNMHAWCYRQWLVAEKNPNGFKSQFAEPIIREECKLTGQVLADNIKSIYAWSHRKWTMERFGGWKDELVFCRQLLENDIRNTLAWNQKTFIIMRWGQQVSQEIRELELEFTEKAIYKDRESEHPWMYLTCLYQAKPFVHQSIDLIYESLTWATMRDPIDVFMNRRWCVNVLDTLLHLTSLGYKPNEKVRGAVFRLCSNIKLAADITDGSLCFCAVTDNKCETCRFCLILILQHVDLEGHHPWEVVY</sequence>
<dbReference type="GO" id="GO:0005953">
    <property type="term" value="C:CAAX-protein geranylgeranyltransferase complex"/>
    <property type="evidence" value="ECO:0007669"/>
    <property type="project" value="TreeGrafter"/>
</dbReference>
<reference evidence="14" key="1">
    <citation type="submission" date="2019-12" db="EMBL/GenBank/DDBJ databases">
        <authorList>
            <person name="Scholes J."/>
        </authorList>
    </citation>
    <scope>NUCLEOTIDE SEQUENCE</scope>
</reference>
<dbReference type="PANTHER" id="PTHR11129:SF1">
    <property type="entry name" value="PROTEIN FARNESYLTRANSFERASE_GERANYLGERANYLTRANSFERASE TYPE-1 SUBUNIT ALPHA"/>
    <property type="match status" value="1"/>
</dbReference>
<protein>
    <recommendedName>
        <fullName evidence="9">Protein farnesyltransferase/geranylgeranyltransferase type-1 subunit alpha</fullName>
        <ecNumber evidence="4">2.5.1.58</ecNumber>
        <ecNumber evidence="3">2.5.1.59</ecNumber>
    </recommendedName>
    <alternativeName>
        <fullName evidence="12">CAAX farnesyltransferase subunit alpha</fullName>
    </alternativeName>
    <alternativeName>
        <fullName evidence="11">FTase-alpha</fullName>
    </alternativeName>
    <alternativeName>
        <fullName evidence="10">Ras proteins prenyltransferase subunit alpha</fullName>
    </alternativeName>
    <alternativeName>
        <fullName evidence="13">Type I protein geranyl-geranyltransferase subunit alpha</fullName>
    </alternativeName>
</protein>
<dbReference type="SUPFAM" id="SSF48439">
    <property type="entry name" value="Protein prenylyltransferase"/>
    <property type="match status" value="1"/>
</dbReference>
<evidence type="ECO:0000256" key="2">
    <source>
        <dbReference type="ARBA" id="ARBA00006734"/>
    </source>
</evidence>
<evidence type="ECO:0000256" key="1">
    <source>
        <dbReference type="ARBA" id="ARBA00001946"/>
    </source>
</evidence>
<evidence type="ECO:0000313" key="14">
    <source>
        <dbReference type="EMBL" id="CAA0836622.1"/>
    </source>
</evidence>
<keyword evidence="7" id="KW-0677">Repeat</keyword>
<comment type="caution">
    <text evidence="14">The sequence shown here is derived from an EMBL/GenBank/DDBJ whole genome shotgun (WGS) entry which is preliminary data.</text>
</comment>
<keyword evidence="8" id="KW-0460">Magnesium</keyword>
<evidence type="ECO:0000313" key="15">
    <source>
        <dbReference type="Proteomes" id="UP001153555"/>
    </source>
</evidence>
<dbReference type="Pfam" id="PF01239">
    <property type="entry name" value="PPTA"/>
    <property type="match status" value="3"/>
</dbReference>
<evidence type="ECO:0000256" key="8">
    <source>
        <dbReference type="ARBA" id="ARBA00022842"/>
    </source>
</evidence>
<dbReference type="Proteomes" id="UP001153555">
    <property type="component" value="Unassembled WGS sequence"/>
</dbReference>
<evidence type="ECO:0000256" key="10">
    <source>
        <dbReference type="ARBA" id="ARBA00041392"/>
    </source>
</evidence>
<evidence type="ECO:0000256" key="7">
    <source>
        <dbReference type="ARBA" id="ARBA00022737"/>
    </source>
</evidence>
<dbReference type="PANTHER" id="PTHR11129">
    <property type="entry name" value="PROTEIN FARNESYLTRANSFERASE ALPHA SUBUNIT/RAB GERANYLGERANYL TRANSFERASE ALPHA SUBUNIT"/>
    <property type="match status" value="1"/>
</dbReference>
<dbReference type="GO" id="GO:0004660">
    <property type="term" value="F:protein farnesyltransferase activity"/>
    <property type="evidence" value="ECO:0007669"/>
    <property type="project" value="UniProtKB-EC"/>
</dbReference>
<comment type="similarity">
    <text evidence="2">Belongs to the protein prenyltransferase subunit alpha family.</text>
</comment>
<dbReference type="EMBL" id="CACSLK010030184">
    <property type="protein sequence ID" value="CAA0836622.1"/>
    <property type="molecule type" value="Genomic_DNA"/>
</dbReference>
<keyword evidence="6" id="KW-0808">Transferase</keyword>
<comment type="cofactor">
    <cofactor evidence="1">
        <name>Mg(2+)</name>
        <dbReference type="ChEBI" id="CHEBI:18420"/>
    </cofactor>
</comment>
<gene>
    <name evidence="14" type="ORF">SHERM_03691</name>
</gene>
<evidence type="ECO:0000256" key="3">
    <source>
        <dbReference type="ARBA" id="ARBA00012700"/>
    </source>
</evidence>
<dbReference type="InterPro" id="IPR002088">
    <property type="entry name" value="Prenyl_trans_a"/>
</dbReference>
<name>A0A9N7NTR1_STRHE</name>
<evidence type="ECO:0000256" key="6">
    <source>
        <dbReference type="ARBA" id="ARBA00022679"/>
    </source>
</evidence>
<keyword evidence="5" id="KW-0637">Prenyltransferase</keyword>
<dbReference type="OrthoDB" id="272289at2759"/>
<organism evidence="14 15">
    <name type="scientific">Striga hermonthica</name>
    <name type="common">Purple witchweed</name>
    <name type="synonym">Buchnera hermonthica</name>
    <dbReference type="NCBI Taxonomy" id="68872"/>
    <lineage>
        <taxon>Eukaryota</taxon>
        <taxon>Viridiplantae</taxon>
        <taxon>Streptophyta</taxon>
        <taxon>Embryophyta</taxon>
        <taxon>Tracheophyta</taxon>
        <taxon>Spermatophyta</taxon>
        <taxon>Magnoliopsida</taxon>
        <taxon>eudicotyledons</taxon>
        <taxon>Gunneridae</taxon>
        <taxon>Pentapetalae</taxon>
        <taxon>asterids</taxon>
        <taxon>lamiids</taxon>
        <taxon>Lamiales</taxon>
        <taxon>Orobanchaceae</taxon>
        <taxon>Buchnereae</taxon>
        <taxon>Striga</taxon>
    </lineage>
</organism>
<evidence type="ECO:0000256" key="4">
    <source>
        <dbReference type="ARBA" id="ARBA00012702"/>
    </source>
</evidence>
<accession>A0A9N7NTR1</accession>
<proteinExistence type="inferred from homology"/>
<dbReference type="PROSITE" id="PS51147">
    <property type="entry name" value="PFTA"/>
    <property type="match status" value="1"/>
</dbReference>
<evidence type="ECO:0000256" key="12">
    <source>
        <dbReference type="ARBA" id="ARBA00043086"/>
    </source>
</evidence>
<evidence type="ECO:0000256" key="11">
    <source>
        <dbReference type="ARBA" id="ARBA00042436"/>
    </source>
</evidence>
<dbReference type="Gene3D" id="1.25.40.120">
    <property type="entry name" value="Protein prenylyltransferase"/>
    <property type="match status" value="1"/>
</dbReference>
<dbReference type="AlphaFoldDB" id="A0A9N7NTR1"/>
<evidence type="ECO:0000256" key="9">
    <source>
        <dbReference type="ARBA" id="ARBA00040965"/>
    </source>
</evidence>
<dbReference type="EC" id="2.5.1.58" evidence="4"/>
<evidence type="ECO:0000256" key="13">
    <source>
        <dbReference type="ARBA" id="ARBA00043219"/>
    </source>
</evidence>
<dbReference type="EC" id="2.5.1.59" evidence="3"/>